<keyword evidence="4" id="KW-1185">Reference proteome</keyword>
<dbReference type="AlphaFoldDB" id="A0AAQ4E8E6"/>
<dbReference type="EMBL" id="JARKHS020020351">
    <property type="protein sequence ID" value="KAK8770940.1"/>
    <property type="molecule type" value="Genomic_DNA"/>
</dbReference>
<keyword evidence="1" id="KW-0808">Transferase</keyword>
<evidence type="ECO:0000313" key="3">
    <source>
        <dbReference type="EMBL" id="KAK8770940.1"/>
    </source>
</evidence>
<gene>
    <name evidence="3" type="ORF">V5799_025818</name>
</gene>
<sequence>MTWMCAFQLLMEGHVQKGALALKQEHLKWMDRPDRVMRAARHYEGALQVQKYIIRTPASQLPPFGVWAVAECPARMDLFGGCTDTPPIGYELGGSVINIAVLVDGQKTFWITVNLVLEVLS</sequence>
<proteinExistence type="predicted"/>
<comment type="caution">
    <text evidence="3">The sequence shown here is derived from an EMBL/GenBank/DDBJ whole genome shotgun (WGS) entry which is preliminary data.</text>
</comment>
<dbReference type="InterPro" id="IPR014721">
    <property type="entry name" value="Ribsml_uS5_D2-typ_fold_subgr"/>
</dbReference>
<dbReference type="PANTHER" id="PTHR32463">
    <property type="entry name" value="L-FUCOSE KINASE"/>
    <property type="match status" value="1"/>
</dbReference>
<dbReference type="InterPro" id="IPR052203">
    <property type="entry name" value="GHMP_Kinase-Related"/>
</dbReference>
<reference evidence="3 4" key="1">
    <citation type="journal article" date="2023" name="Arcadia Sci">
        <title>De novo assembly of a long-read Amblyomma americanum tick genome.</title>
        <authorList>
            <person name="Chou S."/>
            <person name="Poskanzer K.E."/>
            <person name="Rollins M."/>
            <person name="Thuy-Boun P.S."/>
        </authorList>
    </citation>
    <scope>NUCLEOTIDE SEQUENCE [LARGE SCALE GENOMIC DNA]</scope>
    <source>
        <strain evidence="3">F_SG_1</strain>
        <tissue evidence="3">Salivary glands</tissue>
    </source>
</reference>
<dbReference type="Gene3D" id="3.30.230.10">
    <property type="match status" value="1"/>
</dbReference>
<evidence type="ECO:0000256" key="1">
    <source>
        <dbReference type="ARBA" id="ARBA00022679"/>
    </source>
</evidence>
<protein>
    <submittedName>
        <fullName evidence="3">Uncharacterized protein</fullName>
    </submittedName>
</protein>
<dbReference type="Proteomes" id="UP001321473">
    <property type="component" value="Unassembled WGS sequence"/>
</dbReference>
<dbReference type="PANTHER" id="PTHR32463:SF0">
    <property type="entry name" value="L-FUCOSE KINASE"/>
    <property type="match status" value="1"/>
</dbReference>
<evidence type="ECO:0000256" key="2">
    <source>
        <dbReference type="ARBA" id="ARBA00022777"/>
    </source>
</evidence>
<keyword evidence="2" id="KW-0418">Kinase</keyword>
<name>A0AAQ4E8E6_AMBAM</name>
<evidence type="ECO:0000313" key="4">
    <source>
        <dbReference type="Proteomes" id="UP001321473"/>
    </source>
</evidence>
<dbReference type="GO" id="GO:0042352">
    <property type="term" value="P:GDP-L-fucose salvage"/>
    <property type="evidence" value="ECO:0007669"/>
    <property type="project" value="TreeGrafter"/>
</dbReference>
<accession>A0AAQ4E8E6</accession>
<dbReference type="GO" id="GO:0050201">
    <property type="term" value="F:fucokinase activity"/>
    <property type="evidence" value="ECO:0007669"/>
    <property type="project" value="TreeGrafter"/>
</dbReference>
<organism evidence="3 4">
    <name type="scientific">Amblyomma americanum</name>
    <name type="common">Lone star tick</name>
    <dbReference type="NCBI Taxonomy" id="6943"/>
    <lineage>
        <taxon>Eukaryota</taxon>
        <taxon>Metazoa</taxon>
        <taxon>Ecdysozoa</taxon>
        <taxon>Arthropoda</taxon>
        <taxon>Chelicerata</taxon>
        <taxon>Arachnida</taxon>
        <taxon>Acari</taxon>
        <taxon>Parasitiformes</taxon>
        <taxon>Ixodida</taxon>
        <taxon>Ixodoidea</taxon>
        <taxon>Ixodidae</taxon>
        <taxon>Amblyomminae</taxon>
        <taxon>Amblyomma</taxon>
    </lineage>
</organism>